<evidence type="ECO:0000313" key="1">
    <source>
        <dbReference type="EMBL" id="AMK75004.1"/>
    </source>
</evidence>
<dbReference type="STRING" id="1538553.JT25_000635"/>
<dbReference type="KEGG" id="mdn:JT25_000635"/>
<name>A0A140E3N0_9GAMM</name>
<sequence length="61" mass="6742">MSQTSKFDQDLKVLQAKDLNRVSGGNIGPDQDLSQFPRKFWPVINPGAFNIKVAVANLVAR</sequence>
<evidence type="ECO:0000313" key="2">
    <source>
        <dbReference type="Proteomes" id="UP000030512"/>
    </source>
</evidence>
<dbReference type="EMBL" id="CP014476">
    <property type="protein sequence ID" value="AMK75004.1"/>
    <property type="molecule type" value="Genomic_DNA"/>
</dbReference>
<organism evidence="1 2">
    <name type="scientific">Methylomonas denitrificans</name>
    <dbReference type="NCBI Taxonomy" id="1538553"/>
    <lineage>
        <taxon>Bacteria</taxon>
        <taxon>Pseudomonadati</taxon>
        <taxon>Pseudomonadota</taxon>
        <taxon>Gammaproteobacteria</taxon>
        <taxon>Methylococcales</taxon>
        <taxon>Methylococcaceae</taxon>
        <taxon>Methylomonas</taxon>
    </lineage>
</organism>
<dbReference type="Proteomes" id="UP000030512">
    <property type="component" value="Chromosome"/>
</dbReference>
<keyword evidence="2" id="KW-1185">Reference proteome</keyword>
<dbReference type="OrthoDB" id="5571767at2"/>
<accession>A0A140E3N0</accession>
<protein>
    <submittedName>
        <fullName evidence="1">Uncharacterized protein</fullName>
    </submittedName>
</protein>
<reference evidence="1 2" key="1">
    <citation type="journal article" date="2015" name="Environ. Microbiol.">
        <title>Methane oxidation coupled to nitrate reduction under hypoxia by the Gammaproteobacterium Methylomonas denitrificans, sp. nov. type strain FJG1.</title>
        <authorList>
            <person name="Kits K.D."/>
            <person name="Klotz M.G."/>
            <person name="Stein L.Y."/>
        </authorList>
    </citation>
    <scope>NUCLEOTIDE SEQUENCE [LARGE SCALE GENOMIC DNA]</scope>
    <source>
        <strain evidence="1 2">FJG1</strain>
    </source>
</reference>
<gene>
    <name evidence="1" type="ORF">JT25_000635</name>
</gene>
<dbReference type="AlphaFoldDB" id="A0A140E3N0"/>
<proteinExistence type="predicted"/>
<dbReference type="RefSeq" id="WP_036275546.1">
    <property type="nucleotide sequence ID" value="NZ_CP014476.1"/>
</dbReference>